<comment type="caution">
    <text evidence="2">The sequence shown here is derived from an EMBL/GenBank/DDBJ whole genome shotgun (WGS) entry which is preliminary data.</text>
</comment>
<dbReference type="Proteomes" id="UP000176998">
    <property type="component" value="Unassembled WGS sequence"/>
</dbReference>
<reference evidence="2 3" key="1">
    <citation type="submission" date="2016-09" db="EMBL/GenBank/DDBJ databases">
        <authorList>
            <person name="Capua I."/>
            <person name="De Benedictis P."/>
            <person name="Joannis T."/>
            <person name="Lombin L.H."/>
            <person name="Cattoli G."/>
        </authorList>
    </citation>
    <scope>NUCLEOTIDE SEQUENCE [LARGE SCALE GENOMIC DNA]</scope>
    <source>
        <strain evidence="2 3">IMI 309357</strain>
    </source>
</reference>
<protein>
    <recommendedName>
        <fullName evidence="1">DUF7587 domain-containing protein</fullName>
    </recommendedName>
</protein>
<organism evidence="2 3">
    <name type="scientific">Colletotrichum orchidophilum</name>
    <dbReference type="NCBI Taxonomy" id="1209926"/>
    <lineage>
        <taxon>Eukaryota</taxon>
        <taxon>Fungi</taxon>
        <taxon>Dikarya</taxon>
        <taxon>Ascomycota</taxon>
        <taxon>Pezizomycotina</taxon>
        <taxon>Sordariomycetes</taxon>
        <taxon>Hypocreomycetidae</taxon>
        <taxon>Glomerellales</taxon>
        <taxon>Glomerellaceae</taxon>
        <taxon>Colletotrichum</taxon>
    </lineage>
</organism>
<feature type="domain" description="DUF7587" evidence="1">
    <location>
        <begin position="38"/>
        <end position="189"/>
    </location>
</feature>
<dbReference type="InterPro" id="IPR056009">
    <property type="entry name" value="DUF7587"/>
</dbReference>
<name>A0A1G4AXI5_9PEZI</name>
<dbReference type="Pfam" id="PF24494">
    <property type="entry name" value="DUF7587"/>
    <property type="match status" value="1"/>
</dbReference>
<evidence type="ECO:0000259" key="1">
    <source>
        <dbReference type="Pfam" id="PF24494"/>
    </source>
</evidence>
<keyword evidence="3" id="KW-1185">Reference proteome</keyword>
<dbReference type="EMBL" id="MJBS01000111">
    <property type="protein sequence ID" value="OHE93847.1"/>
    <property type="molecule type" value="Genomic_DNA"/>
</dbReference>
<dbReference type="STRING" id="1209926.A0A1G4AXI5"/>
<dbReference type="OrthoDB" id="4152607at2759"/>
<accession>A0A1G4AXI5</accession>
<evidence type="ECO:0000313" key="2">
    <source>
        <dbReference type="EMBL" id="OHE93847.1"/>
    </source>
</evidence>
<dbReference type="AlphaFoldDB" id="A0A1G4AXI5"/>
<dbReference type="GeneID" id="34564005"/>
<sequence>MADRITSLTIHCHSATTDSCLPFSPGRCSPESSALSKIPRYLFRVHAPSTSGQTSLKEVVSKAALGGHARAGRDIFSMPAEEAAEMLNCHLRWWARNFDNLMSWTSSLLFALQYALYRSIKLQGGRLDEASDIWIYVVDTRNLPEGSFISDQALLNAFTGKDATHPYNLSNFRQLRERYNFGEYLCQGRLSITGASTSASLKSIIEHGLFRLCPELGLPNEKPELANRVCRLRTQCFASSTPADKADFRFASTIAQGCFGEEWALPMTAAFLSLRRRPVNDVVIVDGFNALFSEQEICAHDLGSFKTYHRDTHPETLQFSKVIQDLHSDYCTRVLDSVLDTTTKLSLVSF</sequence>
<dbReference type="RefSeq" id="XP_022471011.1">
    <property type="nucleotide sequence ID" value="XM_022622495.1"/>
</dbReference>
<proteinExistence type="predicted"/>
<evidence type="ECO:0000313" key="3">
    <source>
        <dbReference type="Proteomes" id="UP000176998"/>
    </source>
</evidence>
<gene>
    <name evidence="2" type="ORF">CORC01_10868</name>
</gene>